<dbReference type="EMBL" id="PYMM01000025">
    <property type="protein sequence ID" value="PSU14139.1"/>
    <property type="molecule type" value="Genomic_DNA"/>
</dbReference>
<proteinExistence type="predicted"/>
<reference evidence="1 2" key="1">
    <citation type="submission" date="2018-03" db="EMBL/GenBank/DDBJ databases">
        <title>Whole genome sequencing of Histamine producing bacteria.</title>
        <authorList>
            <person name="Butler K."/>
        </authorList>
    </citation>
    <scope>NUCLEOTIDE SEQUENCE [LARGE SCALE GENOMIC DNA]</scope>
    <source>
        <strain evidence="1 2">BT-6</strain>
    </source>
</reference>
<sequence>MKDELRELYNSVQEKASDKWSLYIDIYSKEFKSYKDKNISLCEIGIQNGGSLDIWSKYFNNIHKILGCDINPLCGDLKFDNKNIKVIVNDANKNSTKKEIEDFFDKGIDIFIDDGSHISSDIIKSFLLYFEMINEGGLYIAEDLHCSYWKEFEGGISDPDSSINFFKTLADIINHEHWGIAKSKNELLNHYTERYSIHIKDEILEKIHSIKFYNSVCIIEKKKTEKNILGPRIICQGKELAASLSKVNMTSIPYDQNDNFWSSFSEPLGVEYINKTEQLVRNEKLLDETRKEILLLKSKNEILEKEISIIKNTGLFKLKILIDNFWKKNEK</sequence>
<dbReference type="Gene3D" id="3.40.50.150">
    <property type="entry name" value="Vaccinia Virus protein VP39"/>
    <property type="match status" value="1"/>
</dbReference>
<dbReference type="SUPFAM" id="SSF53335">
    <property type="entry name" value="S-adenosyl-L-methionine-dependent methyltransferases"/>
    <property type="match status" value="1"/>
</dbReference>
<dbReference type="RefSeq" id="WP_065172008.1">
    <property type="nucleotide sequence ID" value="NZ_LZFH01000025.1"/>
</dbReference>
<evidence type="ECO:0000313" key="2">
    <source>
        <dbReference type="Proteomes" id="UP000241404"/>
    </source>
</evidence>
<dbReference type="Proteomes" id="UP000241404">
    <property type="component" value="Unassembled WGS sequence"/>
</dbReference>
<dbReference type="InterPro" id="IPR029063">
    <property type="entry name" value="SAM-dependent_MTases_sf"/>
</dbReference>
<name>A0ABD6WYI9_PHODM</name>
<protein>
    <recommendedName>
        <fullName evidence="3">Class I SAM-dependent methyltransferase</fullName>
    </recommendedName>
</protein>
<accession>A0ABD6WYI9</accession>
<dbReference type="AlphaFoldDB" id="A0ABD6WYI9"/>
<gene>
    <name evidence="1" type="ORF">CTM90_19825</name>
</gene>
<evidence type="ECO:0008006" key="3">
    <source>
        <dbReference type="Google" id="ProtNLM"/>
    </source>
</evidence>
<organism evidence="1 2">
    <name type="scientific">Photobacterium damselae</name>
    <dbReference type="NCBI Taxonomy" id="38293"/>
    <lineage>
        <taxon>Bacteria</taxon>
        <taxon>Pseudomonadati</taxon>
        <taxon>Pseudomonadota</taxon>
        <taxon>Gammaproteobacteria</taxon>
        <taxon>Vibrionales</taxon>
        <taxon>Vibrionaceae</taxon>
        <taxon>Photobacterium</taxon>
    </lineage>
</organism>
<evidence type="ECO:0000313" key="1">
    <source>
        <dbReference type="EMBL" id="PSU14139.1"/>
    </source>
</evidence>
<comment type="caution">
    <text evidence="1">The sequence shown here is derived from an EMBL/GenBank/DDBJ whole genome shotgun (WGS) entry which is preliminary data.</text>
</comment>